<evidence type="ECO:0000256" key="4">
    <source>
        <dbReference type="ARBA" id="ARBA00022806"/>
    </source>
</evidence>
<dbReference type="RefSeq" id="WP_127832002.1">
    <property type="nucleotide sequence ID" value="NZ_RZYA01000021.1"/>
</dbReference>
<keyword evidence="16" id="KW-1185">Reference proteome</keyword>
<dbReference type="InterPro" id="IPR000212">
    <property type="entry name" value="DNA_helicase_UvrD/REP"/>
</dbReference>
<dbReference type="EC" id="5.6.2.4" evidence="11"/>
<dbReference type="FunFam" id="1.10.10.160:FF:000001">
    <property type="entry name" value="ATP-dependent DNA helicase"/>
    <property type="match status" value="1"/>
</dbReference>
<evidence type="ECO:0000256" key="2">
    <source>
        <dbReference type="ARBA" id="ARBA00022741"/>
    </source>
</evidence>
<dbReference type="InterPro" id="IPR005751">
    <property type="entry name" value="ATP-dep_DNA_helicase_PcrA"/>
</dbReference>
<feature type="region of interest" description="Disordered" evidence="12">
    <location>
        <begin position="614"/>
        <end position="642"/>
    </location>
</feature>
<evidence type="ECO:0000256" key="6">
    <source>
        <dbReference type="ARBA" id="ARBA00023125"/>
    </source>
</evidence>
<dbReference type="GO" id="GO:0003677">
    <property type="term" value="F:DNA binding"/>
    <property type="evidence" value="ECO:0007669"/>
    <property type="project" value="UniProtKB-KW"/>
</dbReference>
<evidence type="ECO:0000256" key="7">
    <source>
        <dbReference type="ARBA" id="ARBA00023235"/>
    </source>
</evidence>
<dbReference type="CDD" id="cd17932">
    <property type="entry name" value="DEXQc_UvrD"/>
    <property type="match status" value="1"/>
</dbReference>
<feature type="binding site" evidence="10">
    <location>
        <begin position="92"/>
        <end position="99"/>
    </location>
    <ligand>
        <name>ATP</name>
        <dbReference type="ChEBI" id="CHEBI:30616"/>
    </ligand>
</feature>
<dbReference type="CDD" id="cd18807">
    <property type="entry name" value="SF1_C_UvrD"/>
    <property type="match status" value="1"/>
</dbReference>
<feature type="region of interest" description="Disordered" evidence="12">
    <location>
        <begin position="15"/>
        <end position="43"/>
    </location>
</feature>
<dbReference type="PROSITE" id="PS51217">
    <property type="entry name" value="UVRD_HELICASE_CTER"/>
    <property type="match status" value="1"/>
</dbReference>
<dbReference type="Pfam" id="PF00580">
    <property type="entry name" value="UvrD-helicase"/>
    <property type="match status" value="1"/>
</dbReference>
<dbReference type="PANTHER" id="PTHR11070:SF2">
    <property type="entry name" value="ATP-DEPENDENT DNA HELICASE SRS2"/>
    <property type="match status" value="1"/>
</dbReference>
<dbReference type="InterPro" id="IPR014016">
    <property type="entry name" value="UvrD-like_ATP-bd"/>
</dbReference>
<dbReference type="GO" id="GO:0009314">
    <property type="term" value="P:response to radiation"/>
    <property type="evidence" value="ECO:0007669"/>
    <property type="project" value="UniProtKB-ARBA"/>
</dbReference>
<comment type="caution">
    <text evidence="15">The sequence shown here is derived from an EMBL/GenBank/DDBJ whole genome shotgun (WGS) entry which is preliminary data.</text>
</comment>
<dbReference type="GO" id="GO:0033202">
    <property type="term" value="C:DNA helicase complex"/>
    <property type="evidence" value="ECO:0007669"/>
    <property type="project" value="TreeGrafter"/>
</dbReference>
<dbReference type="InterPro" id="IPR027417">
    <property type="entry name" value="P-loop_NTPase"/>
</dbReference>
<dbReference type="GO" id="GO:0016887">
    <property type="term" value="F:ATP hydrolysis activity"/>
    <property type="evidence" value="ECO:0007669"/>
    <property type="project" value="RHEA"/>
</dbReference>
<evidence type="ECO:0000313" key="15">
    <source>
        <dbReference type="EMBL" id="RVU18327.1"/>
    </source>
</evidence>
<evidence type="ECO:0000256" key="12">
    <source>
        <dbReference type="SAM" id="MobiDB-lite"/>
    </source>
</evidence>
<name>A0A3S2VAV6_9ACTN</name>
<evidence type="ECO:0000256" key="9">
    <source>
        <dbReference type="ARBA" id="ARBA00048988"/>
    </source>
</evidence>
<dbReference type="GO" id="GO:0005524">
    <property type="term" value="F:ATP binding"/>
    <property type="evidence" value="ECO:0007669"/>
    <property type="project" value="UniProtKB-UniRule"/>
</dbReference>
<dbReference type="Gene3D" id="1.10.486.10">
    <property type="entry name" value="PCRA, domain 4"/>
    <property type="match status" value="1"/>
</dbReference>
<dbReference type="OrthoDB" id="4812256at2"/>
<sequence>MSSLFDDSFLADLTASKASEEHAPPPPEDDTAPEHVPDDLFDGKFDVPPARDAYYRGGAPRPALDPAALLDGLNENQKAAVVHGGSPLLIVAGAGSGKTRVLTHRIAYLLGSRGVHPGEILAITFTNKAAGEMKERVEALVGPRANAMWVSTFHSACVRILRRESKRLGFTSSFSIYDAADSKRLMALVCRDLDLDPKKFPPKSFSAKISNLKNELIDEEDFAATAADGFEKTLAQAYAMYQSRLREANALDFDDLIMTTVNLLRAFPDVAEHYHRRFRHVLVDEYQDTNHAQYALVRELVGTAAAHDEDVEAGVDVPPSADDLGPAELCVVGDADQSIYAFRGATIRNILQFEEDYPDATTILLEQNYRSTQTILSAANAVIERNESRRPKNLWTNAGAGAQITGYVADTEHDEAQFVADEIDRLTDAGDAKAGDVAVFYRTNAQSRVFEEIFIRVGLPYKVVGGVRFYERKEVRDVLAYLRVLSNPEDSVPLRRILNVPKRGIGDRAEAMIDALSQREKISFPQALRRVDEAYGMAARSTNAVKRFNTLMEDLRTIVESGAGPATVLEAVLERTGYLAELQSSTDPQDETRIENLQELAAVALEFEQENAAAAAAAADGTEGAAGTDGADGAEGEAAAASPGTLSEFLERVALVADSDQIPDEEDDGSGVITLMTLHTAKGLEFPVVFLTGMEDGVFPHMRSLGQVKELEEERRLAYVGITRARERLYLTRSTLRSAWGQPSYNPPSRFLEEIPDAHLEWKRTGAVAPAKSAGPTSGIAASLSSSRSRTTPAFATRRATEKPVVALSVGDRVTHDQFGLGTVVGVKGTGANAEATVDFGDPKPKRLLLRYAPVEKL</sequence>
<dbReference type="Pfam" id="PF21196">
    <property type="entry name" value="PcrA_UvrD_tudor"/>
    <property type="match status" value="1"/>
</dbReference>
<evidence type="ECO:0000256" key="11">
    <source>
        <dbReference type="RuleBase" id="RU364053"/>
    </source>
</evidence>
<feature type="domain" description="UvrD-like helicase ATP-binding" evidence="13">
    <location>
        <begin position="71"/>
        <end position="372"/>
    </location>
</feature>
<evidence type="ECO:0000259" key="14">
    <source>
        <dbReference type="PROSITE" id="PS51217"/>
    </source>
</evidence>
<dbReference type="GO" id="GO:0006260">
    <property type="term" value="P:DNA replication"/>
    <property type="evidence" value="ECO:0007669"/>
    <property type="project" value="InterPro"/>
</dbReference>
<comment type="similarity">
    <text evidence="1 11">Belongs to the helicase family. UvrD subfamily.</text>
</comment>
<feature type="compositionally biased region" description="Basic and acidic residues" evidence="12">
    <location>
        <begin position="32"/>
        <end position="43"/>
    </location>
</feature>
<organism evidence="15 16">
    <name type="scientific">Streptomyces antnestii</name>
    <dbReference type="NCBI Taxonomy" id="2494256"/>
    <lineage>
        <taxon>Bacteria</taxon>
        <taxon>Bacillati</taxon>
        <taxon>Actinomycetota</taxon>
        <taxon>Actinomycetes</taxon>
        <taxon>Kitasatosporales</taxon>
        <taxon>Streptomycetaceae</taxon>
        <taxon>Streptomyces</taxon>
    </lineage>
</organism>
<accession>A0A3S2VAV6</accession>
<feature type="compositionally biased region" description="Low complexity" evidence="12">
    <location>
        <begin position="614"/>
        <end position="641"/>
    </location>
</feature>
<keyword evidence="6 11" id="KW-0238">DNA-binding</keyword>
<dbReference type="Proteomes" id="UP000283128">
    <property type="component" value="Unassembled WGS sequence"/>
</dbReference>
<dbReference type="FunFam" id="1.10.486.10:FF:000003">
    <property type="entry name" value="ATP-dependent DNA helicase"/>
    <property type="match status" value="1"/>
</dbReference>
<keyword evidence="2 10" id="KW-0547">Nucleotide-binding</keyword>
<keyword evidence="3 10" id="KW-0378">Hydrolase</keyword>
<evidence type="ECO:0000256" key="10">
    <source>
        <dbReference type="PROSITE-ProRule" id="PRU00560"/>
    </source>
</evidence>
<proteinExistence type="inferred from homology"/>
<dbReference type="Pfam" id="PF13361">
    <property type="entry name" value="UvrD_C"/>
    <property type="match status" value="1"/>
</dbReference>
<evidence type="ECO:0000256" key="1">
    <source>
        <dbReference type="ARBA" id="ARBA00009922"/>
    </source>
</evidence>
<evidence type="ECO:0000256" key="8">
    <source>
        <dbReference type="ARBA" id="ARBA00034617"/>
    </source>
</evidence>
<keyword evidence="5 10" id="KW-0067">ATP-binding</keyword>
<gene>
    <name evidence="15" type="primary">pcrA</name>
    <name evidence="15" type="ORF">EOT10_32700</name>
</gene>
<feature type="domain" description="UvrD-like helicase C-terminal" evidence="14">
    <location>
        <begin position="373"/>
        <end position="683"/>
    </location>
</feature>
<dbReference type="Gene3D" id="1.10.10.160">
    <property type="match status" value="1"/>
</dbReference>
<dbReference type="GO" id="GO:0043138">
    <property type="term" value="F:3'-5' DNA helicase activity"/>
    <property type="evidence" value="ECO:0007669"/>
    <property type="project" value="UniProtKB-EC"/>
</dbReference>
<dbReference type="SUPFAM" id="SSF52540">
    <property type="entry name" value="P-loop containing nucleoside triphosphate hydrolases"/>
    <property type="match status" value="1"/>
</dbReference>
<keyword evidence="7" id="KW-0413">Isomerase</keyword>
<dbReference type="PROSITE" id="PS51198">
    <property type="entry name" value="UVRD_HELICASE_ATP_BIND"/>
    <property type="match status" value="1"/>
</dbReference>
<reference evidence="15 16" key="1">
    <citation type="submission" date="2019-01" db="EMBL/GenBank/DDBJ databases">
        <title>Genome sequences of Streptomyces and Rhizobium isolates collected from root and soil.</title>
        <authorList>
            <person name="Chhettri S."/>
            <person name="Sevigny J.L."/>
            <person name="Sen A."/>
            <person name="Ennis N."/>
            <person name="Tisa L."/>
        </authorList>
    </citation>
    <scope>NUCLEOTIDE SEQUENCE [LARGE SCALE GENOMIC DNA]</scope>
    <source>
        <strain evidence="15 16">San01</strain>
    </source>
</reference>
<evidence type="ECO:0000256" key="3">
    <source>
        <dbReference type="ARBA" id="ARBA00022801"/>
    </source>
</evidence>
<dbReference type="EMBL" id="RZYA01000021">
    <property type="protein sequence ID" value="RVU18327.1"/>
    <property type="molecule type" value="Genomic_DNA"/>
</dbReference>
<evidence type="ECO:0000313" key="16">
    <source>
        <dbReference type="Proteomes" id="UP000283128"/>
    </source>
</evidence>
<dbReference type="Gene3D" id="3.40.50.300">
    <property type="entry name" value="P-loop containing nucleotide triphosphate hydrolases"/>
    <property type="match status" value="2"/>
</dbReference>
<protein>
    <recommendedName>
        <fullName evidence="11">ATP-dependent DNA helicase</fullName>
        <ecNumber evidence="11">5.6.2.4</ecNumber>
    </recommendedName>
</protein>
<comment type="catalytic activity">
    <reaction evidence="9 11">
        <text>ATP + H2O = ADP + phosphate + H(+)</text>
        <dbReference type="Rhea" id="RHEA:13065"/>
        <dbReference type="ChEBI" id="CHEBI:15377"/>
        <dbReference type="ChEBI" id="CHEBI:15378"/>
        <dbReference type="ChEBI" id="CHEBI:30616"/>
        <dbReference type="ChEBI" id="CHEBI:43474"/>
        <dbReference type="ChEBI" id="CHEBI:456216"/>
        <dbReference type="EC" id="5.6.2.4"/>
    </reaction>
</comment>
<dbReference type="PANTHER" id="PTHR11070">
    <property type="entry name" value="UVRD / RECB / PCRA DNA HELICASE FAMILY MEMBER"/>
    <property type="match status" value="1"/>
</dbReference>
<dbReference type="GO" id="GO:0005829">
    <property type="term" value="C:cytosol"/>
    <property type="evidence" value="ECO:0007669"/>
    <property type="project" value="TreeGrafter"/>
</dbReference>
<evidence type="ECO:0000256" key="5">
    <source>
        <dbReference type="ARBA" id="ARBA00022840"/>
    </source>
</evidence>
<keyword evidence="4 10" id="KW-0347">Helicase</keyword>
<dbReference type="NCBIfam" id="TIGR01073">
    <property type="entry name" value="pcrA"/>
    <property type="match status" value="1"/>
</dbReference>
<dbReference type="InterPro" id="IPR013986">
    <property type="entry name" value="DExx_box_DNA_helicase_dom_sf"/>
</dbReference>
<dbReference type="AlphaFoldDB" id="A0A3S2VAV6"/>
<dbReference type="InterPro" id="IPR014017">
    <property type="entry name" value="DNA_helicase_UvrD-like_C"/>
</dbReference>
<evidence type="ECO:0000259" key="13">
    <source>
        <dbReference type="PROSITE" id="PS51198"/>
    </source>
</evidence>
<comment type="catalytic activity">
    <reaction evidence="8">
        <text>Couples ATP hydrolysis with the unwinding of duplex DNA by translocating in the 3'-5' direction.</text>
        <dbReference type="EC" id="5.6.2.4"/>
    </reaction>
</comment>
<dbReference type="GO" id="GO:0000725">
    <property type="term" value="P:recombinational repair"/>
    <property type="evidence" value="ECO:0007669"/>
    <property type="project" value="TreeGrafter"/>
</dbReference>